<dbReference type="GeneID" id="64871594"/>
<keyword evidence="2" id="KW-1185">Reference proteome</keyword>
<name>A0A6N0A3S7_9CAUD</name>
<protein>
    <recommendedName>
        <fullName evidence="3">Minor tail protein</fullName>
    </recommendedName>
</protein>
<sequence>MALKLGTTDVSKVYVGSTVAQKVYLGTTEVWSNSLPVVFDAVAAGANSNLGAFTFTHTATAGSYVIVDVVIDRWDVGVSSVTYGGVAMTLLGQSYPANNVNTGQLYRFGLANAPGGAQTVSVNRGFTFGSWITATAISYRNVGSVGATVGAGAGNTLTQAGTITTPGQMLVQSFGQGNGGGGGATTLTKTGIGTVRFNVANIGSALMITESDVSGTFSATGGSSRCTLLTPLNPA</sequence>
<dbReference type="KEGG" id="vg:64871594"/>
<accession>A0A6N0A3S7</accession>
<dbReference type="EMBL" id="MT553337">
    <property type="protein sequence ID" value="QKO02404.1"/>
    <property type="molecule type" value="Genomic_DNA"/>
</dbReference>
<dbReference type="RefSeq" id="YP_010061962.1">
    <property type="nucleotide sequence ID" value="NC_054789.1"/>
</dbReference>
<reference evidence="1 2" key="1">
    <citation type="submission" date="2020-06" db="EMBL/GenBank/DDBJ databases">
        <authorList>
            <person name="Fast K.M."/>
            <person name="Johnson K."/>
            <person name="Mayfield K.N."/>
            <person name="Stephens L.A."/>
            <person name="Reid T.H."/>
            <person name="Ryan E.D."/>
            <person name="Keener T.W."/>
            <person name="Sandel M.W."/>
            <person name="Garlena R.A."/>
            <person name="Russell D.A."/>
            <person name="Pope W.H."/>
            <person name="Jacobs-Sera D."/>
            <person name="Hatfull G.F."/>
        </authorList>
    </citation>
    <scope>NUCLEOTIDE SEQUENCE [LARGE SCALE GENOMIC DNA]</scope>
</reference>
<evidence type="ECO:0000313" key="1">
    <source>
        <dbReference type="EMBL" id="QKO02404.1"/>
    </source>
</evidence>
<evidence type="ECO:0000313" key="2">
    <source>
        <dbReference type="Proteomes" id="UP000509248"/>
    </source>
</evidence>
<evidence type="ECO:0008006" key="3">
    <source>
        <dbReference type="Google" id="ProtNLM"/>
    </source>
</evidence>
<organism evidence="1 2">
    <name type="scientific">Mycobacterium phage DroogsArmy</name>
    <dbReference type="NCBI Taxonomy" id="2744011"/>
    <lineage>
        <taxon>Viruses</taxon>
        <taxon>Duplodnaviria</taxon>
        <taxon>Heunggongvirae</taxon>
        <taxon>Uroviricota</taxon>
        <taxon>Caudoviricetes</taxon>
        <taxon>Timshelvirus</taxon>
        <taxon>Timshelvirus droogsarmy</taxon>
    </lineage>
</organism>
<dbReference type="Proteomes" id="UP000509248">
    <property type="component" value="Segment"/>
</dbReference>
<proteinExistence type="predicted"/>
<gene>
    <name evidence="1" type="primary">7</name>
    <name evidence="1" type="ORF">SEA_DROOGSARMY_7</name>
</gene>